<evidence type="ECO:0000313" key="5">
    <source>
        <dbReference type="Proteomes" id="UP000734854"/>
    </source>
</evidence>
<dbReference type="InterPro" id="IPR008278">
    <property type="entry name" value="4-PPantetheinyl_Trfase_dom"/>
</dbReference>
<dbReference type="InterPro" id="IPR037143">
    <property type="entry name" value="4-PPantetheinyl_Trfase_dom_sf"/>
</dbReference>
<dbReference type="PANTHER" id="PTHR12215:SF15">
    <property type="entry name" value="4'-PHOSPHOPANTETHEINYL TRANSFERASE SUPERFAMILY-RELATED"/>
    <property type="match status" value="1"/>
</dbReference>
<dbReference type="GO" id="GO:0005829">
    <property type="term" value="C:cytosol"/>
    <property type="evidence" value="ECO:0007669"/>
    <property type="project" value="TreeGrafter"/>
</dbReference>
<dbReference type="Gene3D" id="3.90.470.20">
    <property type="entry name" value="4'-phosphopantetheinyl transferase domain"/>
    <property type="match status" value="1"/>
</dbReference>
<evidence type="ECO:0000259" key="3">
    <source>
        <dbReference type="Pfam" id="PF01648"/>
    </source>
</evidence>
<dbReference type="GO" id="GO:0019878">
    <property type="term" value="P:lysine biosynthetic process via aminoadipic acid"/>
    <property type="evidence" value="ECO:0007669"/>
    <property type="project" value="TreeGrafter"/>
</dbReference>
<accession>A0A8J5L9S5</accession>
<dbReference type="SUPFAM" id="SSF56214">
    <property type="entry name" value="4'-phosphopantetheinyl transferase"/>
    <property type="match status" value="2"/>
</dbReference>
<evidence type="ECO:0000313" key="4">
    <source>
        <dbReference type="EMBL" id="KAG6510929.1"/>
    </source>
</evidence>
<name>A0A8J5L9S5_ZINOF</name>
<dbReference type="Pfam" id="PF01648">
    <property type="entry name" value="ACPS"/>
    <property type="match status" value="1"/>
</dbReference>
<gene>
    <name evidence="4" type="ORF">ZIOFF_028976</name>
</gene>
<evidence type="ECO:0000256" key="2">
    <source>
        <dbReference type="ARBA" id="ARBA00022679"/>
    </source>
</evidence>
<evidence type="ECO:0000256" key="1">
    <source>
        <dbReference type="ARBA" id="ARBA00013172"/>
    </source>
</evidence>
<dbReference type="GO" id="GO:0000287">
    <property type="term" value="F:magnesium ion binding"/>
    <property type="evidence" value="ECO:0007669"/>
    <property type="project" value="InterPro"/>
</dbReference>
<proteinExistence type="predicted"/>
<dbReference type="AlphaFoldDB" id="A0A8J5L9S5"/>
<keyword evidence="2" id="KW-0808">Transferase</keyword>
<reference evidence="4 5" key="1">
    <citation type="submission" date="2020-08" db="EMBL/GenBank/DDBJ databases">
        <title>Plant Genome Project.</title>
        <authorList>
            <person name="Zhang R.-G."/>
        </authorList>
    </citation>
    <scope>NUCLEOTIDE SEQUENCE [LARGE SCALE GENOMIC DNA]</scope>
    <source>
        <tissue evidence="4">Rhizome</tissue>
    </source>
</reference>
<dbReference type="InterPro" id="IPR050559">
    <property type="entry name" value="P-Pant_transferase_sf"/>
</dbReference>
<sequence>MLQLPSNLVARRLVPFALPSLPSAPLPSPREAHLWCVKPDELKDASLLQEYMKILSPCEKENVLSVKGEVLQKCALLSRVLVRTTLARCLWIEGLSSGCLFHARLDTDYRINPRSFKFKKNRFGKPEVEWQHNDVGFLPSLQFNVSHTSSLIACGITVNDPIGIDVEEKQRRPNANVLSLASRYFSPPEVQYLKSLVDSDSQKIEFIKLWTLKEAYVKALGRGFSGAPFRKFTIRFETRGDLVSEKLKTGEFRIAVEPVSDHETLTANWHFALAEITGSHFAAICMGIDENDTGKEHDLLKLKVWKTLPYMEDECLSDSEAVIKISGLS</sequence>
<dbReference type="GO" id="GO:0008897">
    <property type="term" value="F:holo-[acyl-carrier-protein] synthase activity"/>
    <property type="evidence" value="ECO:0007669"/>
    <property type="project" value="UniProtKB-EC"/>
</dbReference>
<organism evidence="4 5">
    <name type="scientific">Zingiber officinale</name>
    <name type="common">Ginger</name>
    <name type="synonym">Amomum zingiber</name>
    <dbReference type="NCBI Taxonomy" id="94328"/>
    <lineage>
        <taxon>Eukaryota</taxon>
        <taxon>Viridiplantae</taxon>
        <taxon>Streptophyta</taxon>
        <taxon>Embryophyta</taxon>
        <taxon>Tracheophyta</taxon>
        <taxon>Spermatophyta</taxon>
        <taxon>Magnoliopsida</taxon>
        <taxon>Liliopsida</taxon>
        <taxon>Zingiberales</taxon>
        <taxon>Zingiberaceae</taxon>
        <taxon>Zingiber</taxon>
    </lineage>
</organism>
<dbReference type="EMBL" id="JACMSC010000008">
    <property type="protein sequence ID" value="KAG6510929.1"/>
    <property type="molecule type" value="Genomic_DNA"/>
</dbReference>
<dbReference type="EC" id="2.7.8.7" evidence="1"/>
<dbReference type="PANTHER" id="PTHR12215">
    <property type="entry name" value="PHOSPHOPANTETHEINE TRANSFERASE"/>
    <property type="match status" value="1"/>
</dbReference>
<comment type="caution">
    <text evidence="4">The sequence shown here is derived from an EMBL/GenBank/DDBJ whole genome shotgun (WGS) entry which is preliminary data.</text>
</comment>
<keyword evidence="5" id="KW-1185">Reference proteome</keyword>
<feature type="domain" description="4'-phosphopantetheinyl transferase" evidence="3">
    <location>
        <begin position="161"/>
        <end position="243"/>
    </location>
</feature>
<dbReference type="Proteomes" id="UP000734854">
    <property type="component" value="Unassembled WGS sequence"/>
</dbReference>
<protein>
    <recommendedName>
        <fullName evidence="1">holo-[acyl-carrier-protein] synthase</fullName>
        <ecNumber evidence="1">2.7.8.7</ecNumber>
    </recommendedName>
</protein>